<evidence type="ECO:0000313" key="1">
    <source>
        <dbReference type="EMBL" id="CAG4886157.1"/>
    </source>
</evidence>
<organism evidence="1 2">
    <name type="scientific">Paraburkholderia saeva</name>
    <dbReference type="NCBI Taxonomy" id="2777537"/>
    <lineage>
        <taxon>Bacteria</taxon>
        <taxon>Pseudomonadati</taxon>
        <taxon>Pseudomonadota</taxon>
        <taxon>Betaproteobacteria</taxon>
        <taxon>Burkholderiales</taxon>
        <taxon>Burkholderiaceae</taxon>
        <taxon>Paraburkholderia</taxon>
    </lineage>
</organism>
<proteinExistence type="predicted"/>
<evidence type="ECO:0000313" key="2">
    <source>
        <dbReference type="Proteomes" id="UP000789704"/>
    </source>
</evidence>
<sequence>MCRARREGLSDVETYLNRSGDSGVSAYEIGDDFIAVQFRPSGDIYWYTRASVGARHLAAMKDLALKGRGLSTYISAHPDVREGYAKKQPA</sequence>
<comment type="caution">
    <text evidence="1">The sequence shown here is derived from an EMBL/GenBank/DDBJ whole genome shotgun (WGS) entry which is preliminary data.</text>
</comment>
<protein>
    <submittedName>
        <fullName evidence="1">Uncharacterized protein</fullName>
    </submittedName>
</protein>
<dbReference type="EMBL" id="CAJQZC010000001">
    <property type="protein sequence ID" value="CAG4886157.1"/>
    <property type="molecule type" value="Genomic_DNA"/>
</dbReference>
<dbReference type="Proteomes" id="UP000789704">
    <property type="component" value="Unassembled WGS sequence"/>
</dbReference>
<gene>
    <name evidence="1" type="ORF">LMG31841_00136</name>
</gene>
<keyword evidence="2" id="KW-1185">Reference proteome</keyword>
<dbReference type="AlphaFoldDB" id="A0A9N8RRB3"/>
<reference evidence="1" key="1">
    <citation type="submission" date="2021-04" db="EMBL/GenBank/DDBJ databases">
        <authorList>
            <person name="Vanwijnsberghe S."/>
        </authorList>
    </citation>
    <scope>NUCLEOTIDE SEQUENCE</scope>
    <source>
        <strain evidence="1">LMG 31841</strain>
    </source>
</reference>
<accession>A0A9N8RRB3</accession>
<name>A0A9N8RRB3_9BURK</name>